<dbReference type="Proteomes" id="UP000007752">
    <property type="component" value="Chromosome 12"/>
</dbReference>
<feature type="compositionally biased region" description="Low complexity" evidence="1">
    <location>
        <begin position="113"/>
        <end position="136"/>
    </location>
</feature>
<feature type="region of interest" description="Disordered" evidence="1">
    <location>
        <begin position="1"/>
        <end position="41"/>
    </location>
</feature>
<proteinExistence type="predicted"/>
<reference evidence="2" key="1">
    <citation type="journal article" date="2005" name="PLoS Biol.">
        <title>The genomes of Oryza sativa: a history of duplications.</title>
        <authorList>
            <person name="Yu J."/>
            <person name="Wang J."/>
            <person name="Lin W."/>
            <person name="Li S."/>
            <person name="Li H."/>
            <person name="Zhou J."/>
            <person name="Ni P."/>
            <person name="Dong W."/>
            <person name="Hu S."/>
            <person name="Zeng C."/>
            <person name="Zhang J."/>
            <person name="Zhang Y."/>
            <person name="Li R."/>
            <person name="Xu Z."/>
            <person name="Li S."/>
            <person name="Li X."/>
            <person name="Zheng H."/>
            <person name="Cong L."/>
            <person name="Lin L."/>
            <person name="Yin J."/>
            <person name="Geng J."/>
            <person name="Li G."/>
            <person name="Shi J."/>
            <person name="Liu J."/>
            <person name="Lv H."/>
            <person name="Li J."/>
            <person name="Wang J."/>
            <person name="Deng Y."/>
            <person name="Ran L."/>
            <person name="Shi X."/>
            <person name="Wang X."/>
            <person name="Wu Q."/>
            <person name="Li C."/>
            <person name="Ren X."/>
            <person name="Wang J."/>
            <person name="Wang X."/>
            <person name="Li D."/>
            <person name="Liu D."/>
            <person name="Zhang X."/>
            <person name="Ji Z."/>
            <person name="Zhao W."/>
            <person name="Sun Y."/>
            <person name="Zhang Z."/>
            <person name="Bao J."/>
            <person name="Han Y."/>
            <person name="Dong L."/>
            <person name="Ji J."/>
            <person name="Chen P."/>
            <person name="Wu S."/>
            <person name="Liu J."/>
            <person name="Xiao Y."/>
            <person name="Bu D."/>
            <person name="Tan J."/>
            <person name="Yang L."/>
            <person name="Ye C."/>
            <person name="Zhang J."/>
            <person name="Xu J."/>
            <person name="Zhou Y."/>
            <person name="Yu Y."/>
            <person name="Zhang B."/>
            <person name="Zhuang S."/>
            <person name="Wei H."/>
            <person name="Liu B."/>
            <person name="Lei M."/>
            <person name="Yu H."/>
            <person name="Li Y."/>
            <person name="Xu H."/>
            <person name="Wei S."/>
            <person name="He X."/>
            <person name="Fang L."/>
            <person name="Zhang Z."/>
            <person name="Zhang Y."/>
            <person name="Huang X."/>
            <person name="Su Z."/>
            <person name="Tong W."/>
            <person name="Li J."/>
            <person name="Tong Z."/>
            <person name="Li S."/>
            <person name="Ye J."/>
            <person name="Wang L."/>
            <person name="Fang L."/>
            <person name="Lei T."/>
            <person name="Chen C."/>
            <person name="Chen H."/>
            <person name="Xu Z."/>
            <person name="Li H."/>
            <person name="Huang H."/>
            <person name="Zhang F."/>
            <person name="Xu H."/>
            <person name="Li N."/>
            <person name="Zhao C."/>
            <person name="Li S."/>
            <person name="Dong L."/>
            <person name="Huang Y."/>
            <person name="Li L."/>
            <person name="Xi Y."/>
            <person name="Qi Q."/>
            <person name="Li W."/>
            <person name="Zhang B."/>
            <person name="Hu W."/>
            <person name="Zhang Y."/>
            <person name="Tian X."/>
            <person name="Jiao Y."/>
            <person name="Liang X."/>
            <person name="Jin J."/>
            <person name="Gao L."/>
            <person name="Zheng W."/>
            <person name="Hao B."/>
            <person name="Liu S."/>
            <person name="Wang W."/>
            <person name="Yuan L."/>
            <person name="Cao M."/>
            <person name="McDermott J."/>
            <person name="Samudrala R."/>
            <person name="Wang J."/>
            <person name="Wong G.K."/>
            <person name="Yang H."/>
        </authorList>
    </citation>
    <scope>NUCLEOTIDE SEQUENCE [LARGE SCALE GENOMIC DNA]</scope>
</reference>
<dbReference type="EMBL" id="CM000149">
    <property type="protein sequence ID" value="EAZ19801.1"/>
    <property type="molecule type" value="Genomic_DNA"/>
</dbReference>
<protein>
    <submittedName>
        <fullName evidence="2">Uncharacterized protein</fullName>
    </submittedName>
</protein>
<name>A3CFD8_ORYSJ</name>
<evidence type="ECO:0000313" key="2">
    <source>
        <dbReference type="EMBL" id="EAZ19801.1"/>
    </source>
</evidence>
<sequence length="162" mass="16677">MGRRGERQRLETRRRRGRSADPQDTAATGSTHRRTPPRPLAVEKAVVAVASGGRGHRRGPHTMGEGVAIATAARDEEGSRCPASVARSPAAAEEDGDRGREVAIAIAAVAAVARGRASSRRPASAARSPVAAAAASNGGGHHPGRSRRGRTPPSLPLLAVGR</sequence>
<dbReference type="AlphaFoldDB" id="A3CFD8"/>
<feature type="compositionally biased region" description="Basic and acidic residues" evidence="1">
    <location>
        <begin position="1"/>
        <end position="11"/>
    </location>
</feature>
<reference evidence="2" key="2">
    <citation type="submission" date="2008-12" db="EMBL/GenBank/DDBJ databases">
        <title>Improved gene annotation of the rice (Oryza sativa) genomes.</title>
        <authorList>
            <person name="Wang J."/>
            <person name="Li R."/>
            <person name="Fan W."/>
            <person name="Huang Q."/>
            <person name="Zhang J."/>
            <person name="Zhou Y."/>
            <person name="Hu Y."/>
            <person name="Zi S."/>
            <person name="Li J."/>
            <person name="Ni P."/>
            <person name="Zheng H."/>
            <person name="Zhang Y."/>
            <person name="Zhao M."/>
            <person name="Hao Q."/>
            <person name="McDermott J."/>
            <person name="Samudrala R."/>
            <person name="Kristiansen K."/>
            <person name="Wong G.K.-S."/>
        </authorList>
    </citation>
    <scope>NUCLEOTIDE SEQUENCE</scope>
</reference>
<organism evidence="2">
    <name type="scientific">Oryza sativa subsp. japonica</name>
    <name type="common">Rice</name>
    <dbReference type="NCBI Taxonomy" id="39947"/>
    <lineage>
        <taxon>Eukaryota</taxon>
        <taxon>Viridiplantae</taxon>
        <taxon>Streptophyta</taxon>
        <taxon>Embryophyta</taxon>
        <taxon>Tracheophyta</taxon>
        <taxon>Spermatophyta</taxon>
        <taxon>Magnoliopsida</taxon>
        <taxon>Liliopsida</taxon>
        <taxon>Poales</taxon>
        <taxon>Poaceae</taxon>
        <taxon>BOP clade</taxon>
        <taxon>Oryzoideae</taxon>
        <taxon>Oryzeae</taxon>
        <taxon>Oryzinae</taxon>
        <taxon>Oryza</taxon>
        <taxon>Oryza sativa</taxon>
    </lineage>
</organism>
<gene>
    <name evidence="2" type="ORF">OsJ_35380</name>
</gene>
<evidence type="ECO:0000256" key="1">
    <source>
        <dbReference type="SAM" id="MobiDB-lite"/>
    </source>
</evidence>
<feature type="region of interest" description="Disordered" evidence="1">
    <location>
        <begin position="113"/>
        <end position="162"/>
    </location>
</feature>
<feature type="region of interest" description="Disordered" evidence="1">
    <location>
        <begin position="73"/>
        <end position="98"/>
    </location>
</feature>
<accession>A3CFD8</accession>